<dbReference type="InterPro" id="IPR003507">
    <property type="entry name" value="S66_fam"/>
</dbReference>
<evidence type="ECO:0000256" key="1">
    <source>
        <dbReference type="ARBA" id="ARBA00010233"/>
    </source>
</evidence>
<comment type="caution">
    <text evidence="9">The sequence shown here is derived from an EMBL/GenBank/DDBJ whole genome shotgun (WGS) entry which is preliminary data.</text>
</comment>
<keyword evidence="2 9" id="KW-0121">Carboxypeptidase</keyword>
<dbReference type="PANTHER" id="PTHR30237:SF2">
    <property type="entry name" value="MUREIN TETRAPEPTIDE CARBOXYPEPTIDASE"/>
    <property type="match status" value="1"/>
</dbReference>
<feature type="domain" description="LD-carboxypeptidase N-terminal" evidence="7">
    <location>
        <begin position="15"/>
        <end position="132"/>
    </location>
</feature>
<dbReference type="InterPro" id="IPR040921">
    <property type="entry name" value="Peptidase_S66C"/>
</dbReference>
<dbReference type="RefSeq" id="WP_110024121.1">
    <property type="nucleotide sequence ID" value="NZ_PDNZ01000008.1"/>
</dbReference>
<dbReference type="InterPro" id="IPR040449">
    <property type="entry name" value="Peptidase_S66_N"/>
</dbReference>
<dbReference type="PANTHER" id="PTHR30237">
    <property type="entry name" value="MURAMOYLTETRAPEPTIDE CARBOXYPEPTIDASE"/>
    <property type="match status" value="1"/>
</dbReference>
<dbReference type="PIRSF" id="PIRSF028757">
    <property type="entry name" value="LD-carboxypeptidase"/>
    <property type="match status" value="1"/>
</dbReference>
<feature type="active site" description="Nucleophile" evidence="6">
    <location>
        <position position="112"/>
    </location>
</feature>
<keyword evidence="3" id="KW-0645">Protease</keyword>
<dbReference type="GO" id="GO:0008236">
    <property type="term" value="F:serine-type peptidase activity"/>
    <property type="evidence" value="ECO:0007669"/>
    <property type="project" value="UniProtKB-KW"/>
</dbReference>
<keyword evidence="5" id="KW-0720">Serine protease</keyword>
<dbReference type="SUPFAM" id="SSF52317">
    <property type="entry name" value="Class I glutamine amidotransferase-like"/>
    <property type="match status" value="1"/>
</dbReference>
<dbReference type="InterPro" id="IPR027461">
    <property type="entry name" value="Carboxypeptidase_A_C_sf"/>
</dbReference>
<keyword evidence="4" id="KW-0378">Hydrolase</keyword>
<dbReference type="AlphaFoldDB" id="A0A317T410"/>
<protein>
    <submittedName>
        <fullName evidence="9">LD-carboxypeptidase</fullName>
    </submittedName>
</protein>
<keyword evidence="10" id="KW-1185">Reference proteome</keyword>
<accession>A0A317T410</accession>
<reference evidence="10" key="1">
    <citation type="submission" date="2017-10" db="EMBL/GenBank/DDBJ databases">
        <authorList>
            <person name="Gaisin V.A."/>
            <person name="Rysina M.S."/>
            <person name="Grouzdev D.S."/>
        </authorList>
    </citation>
    <scope>NUCLEOTIDE SEQUENCE [LARGE SCALE GENOMIC DNA]</scope>
    <source>
        <strain evidence="10">V1</strain>
    </source>
</reference>
<dbReference type="CDD" id="cd07025">
    <property type="entry name" value="Peptidase_S66"/>
    <property type="match status" value="1"/>
</dbReference>
<evidence type="ECO:0000256" key="3">
    <source>
        <dbReference type="ARBA" id="ARBA00022670"/>
    </source>
</evidence>
<evidence type="ECO:0000259" key="7">
    <source>
        <dbReference type="Pfam" id="PF02016"/>
    </source>
</evidence>
<proteinExistence type="inferred from homology"/>
<dbReference type="GO" id="GO:0006508">
    <property type="term" value="P:proteolysis"/>
    <property type="evidence" value="ECO:0007669"/>
    <property type="project" value="UniProtKB-KW"/>
</dbReference>
<sequence length="315" mass="34987">MHKLIPKALRHGDTIGLISPSSPSPDHEKIGQAVTYLEKLGYRVKPASHFNCQGEHRRELDRRKRHDLHEMFADRSVKAIFCLRGGSGATRLLEKLDYGLIAQNPKILAGYSDITALSIALYAKTGLITFSGPMLATELHSPSPYTEENFWKVLESTSTTHQIINHPSHPVRIYKKGSASGTLLAGNLTVLSCLVGTPYLPQMKESLMLIEDINEEPYRIDRLLSHFYNAGLLQRCSGLLFGQFRREAMAFDREHPLLDILSYYTDKMAPHIPVVAGLSYGHIDDFLTVPVGADCTLLAGEEQLSICMEPAVSSS</sequence>
<dbReference type="Pfam" id="PF02016">
    <property type="entry name" value="Peptidase_S66"/>
    <property type="match status" value="1"/>
</dbReference>
<dbReference type="SUPFAM" id="SSF141986">
    <property type="entry name" value="LD-carboxypeptidase A C-terminal domain-like"/>
    <property type="match status" value="1"/>
</dbReference>
<dbReference type="InterPro" id="IPR027478">
    <property type="entry name" value="LdcA_N"/>
</dbReference>
<dbReference type="Pfam" id="PF17676">
    <property type="entry name" value="Peptidase_S66C"/>
    <property type="match status" value="1"/>
</dbReference>
<dbReference type="EMBL" id="PDNZ01000008">
    <property type="protein sequence ID" value="PWW81334.1"/>
    <property type="molecule type" value="Genomic_DNA"/>
</dbReference>
<gene>
    <name evidence="9" type="ORF">CR164_11315</name>
</gene>
<evidence type="ECO:0000256" key="6">
    <source>
        <dbReference type="PIRSR" id="PIRSR028757-1"/>
    </source>
</evidence>
<evidence type="ECO:0000256" key="4">
    <source>
        <dbReference type="ARBA" id="ARBA00022801"/>
    </source>
</evidence>
<feature type="active site" description="Charge relay system" evidence="6">
    <location>
        <position position="282"/>
    </location>
</feature>
<evidence type="ECO:0000256" key="5">
    <source>
        <dbReference type="ARBA" id="ARBA00022825"/>
    </source>
</evidence>
<feature type="domain" description="LD-carboxypeptidase C-terminal" evidence="8">
    <location>
        <begin position="180"/>
        <end position="297"/>
    </location>
</feature>
<dbReference type="GO" id="GO:0004180">
    <property type="term" value="F:carboxypeptidase activity"/>
    <property type="evidence" value="ECO:0007669"/>
    <property type="project" value="UniProtKB-KW"/>
</dbReference>
<name>A0A317T410_9CHLB</name>
<evidence type="ECO:0000313" key="9">
    <source>
        <dbReference type="EMBL" id="PWW81334.1"/>
    </source>
</evidence>
<dbReference type="InterPro" id="IPR029062">
    <property type="entry name" value="Class_I_gatase-like"/>
</dbReference>
<dbReference type="Proteomes" id="UP000246278">
    <property type="component" value="Unassembled WGS sequence"/>
</dbReference>
<evidence type="ECO:0000259" key="8">
    <source>
        <dbReference type="Pfam" id="PF17676"/>
    </source>
</evidence>
<organism evidence="9 10">
    <name type="scientific">Prosthecochloris marina</name>
    <dbReference type="NCBI Taxonomy" id="2017681"/>
    <lineage>
        <taxon>Bacteria</taxon>
        <taxon>Pseudomonadati</taxon>
        <taxon>Chlorobiota</taxon>
        <taxon>Chlorobiia</taxon>
        <taxon>Chlorobiales</taxon>
        <taxon>Chlorobiaceae</taxon>
        <taxon>Prosthecochloris</taxon>
    </lineage>
</organism>
<dbReference type="Gene3D" id="3.40.50.10740">
    <property type="entry name" value="Class I glutamine amidotransferase-like"/>
    <property type="match status" value="1"/>
</dbReference>
<feature type="active site" description="Charge relay system" evidence="6">
    <location>
        <position position="211"/>
    </location>
</feature>
<dbReference type="Gene3D" id="3.50.30.60">
    <property type="entry name" value="LD-carboxypeptidase A C-terminal domain-like"/>
    <property type="match status" value="1"/>
</dbReference>
<comment type="similarity">
    <text evidence="1">Belongs to the peptidase S66 family.</text>
</comment>
<evidence type="ECO:0000256" key="2">
    <source>
        <dbReference type="ARBA" id="ARBA00022645"/>
    </source>
</evidence>
<dbReference type="OrthoDB" id="9807329at2"/>
<evidence type="ECO:0000313" key="10">
    <source>
        <dbReference type="Proteomes" id="UP000246278"/>
    </source>
</evidence>